<dbReference type="EMBL" id="UYWX01000336">
    <property type="protein sequence ID" value="VDM18077.1"/>
    <property type="molecule type" value="Genomic_DNA"/>
</dbReference>
<evidence type="ECO:0000313" key="3">
    <source>
        <dbReference type="Proteomes" id="UP000274429"/>
    </source>
</evidence>
<name>A0A0R3WL58_HYDTA</name>
<evidence type="ECO:0000256" key="1">
    <source>
        <dbReference type="SAM" id="Phobius"/>
    </source>
</evidence>
<protein>
    <submittedName>
        <fullName evidence="4">Transmembrane protein</fullName>
    </submittedName>
</protein>
<feature type="transmembrane region" description="Helical" evidence="1">
    <location>
        <begin position="95"/>
        <end position="114"/>
    </location>
</feature>
<keyword evidence="1" id="KW-0472">Membrane</keyword>
<gene>
    <name evidence="2" type="ORF">TTAC_LOCUS1480</name>
</gene>
<sequence length="201" mass="22403">MGTWKKFTLPWTALLRITPISSERRAFLYSRSRSEPQNWNGTAFCSSQLSEILLLRCCIKDLLETSTFFIFNQESNFAMAKARGSQFVDGGLKNLMLLIIPLTISVLAALAVLLKRRRRDRFDGMEFPPIQLRTTIASNLNDSMSGEGDDTIKATTQKTGSALRLLPKFEIRPEFGPTASGLVQLEVTHLAIAAPLSRPPV</sequence>
<keyword evidence="1" id="KW-1133">Transmembrane helix</keyword>
<evidence type="ECO:0000313" key="4">
    <source>
        <dbReference type="WBParaSite" id="TTAC_0000149301-mRNA-1"/>
    </source>
</evidence>
<dbReference type="AlphaFoldDB" id="A0A0R3WL58"/>
<keyword evidence="3" id="KW-1185">Reference proteome</keyword>
<evidence type="ECO:0000313" key="2">
    <source>
        <dbReference type="EMBL" id="VDM18077.1"/>
    </source>
</evidence>
<organism evidence="4">
    <name type="scientific">Hydatigena taeniaeformis</name>
    <name type="common">Feline tapeworm</name>
    <name type="synonym">Taenia taeniaeformis</name>
    <dbReference type="NCBI Taxonomy" id="6205"/>
    <lineage>
        <taxon>Eukaryota</taxon>
        <taxon>Metazoa</taxon>
        <taxon>Spiralia</taxon>
        <taxon>Lophotrochozoa</taxon>
        <taxon>Platyhelminthes</taxon>
        <taxon>Cestoda</taxon>
        <taxon>Eucestoda</taxon>
        <taxon>Cyclophyllidea</taxon>
        <taxon>Taeniidae</taxon>
        <taxon>Hydatigera</taxon>
    </lineage>
</organism>
<dbReference type="OrthoDB" id="10358617at2759"/>
<reference evidence="2 3" key="2">
    <citation type="submission" date="2018-11" db="EMBL/GenBank/DDBJ databases">
        <authorList>
            <consortium name="Pathogen Informatics"/>
        </authorList>
    </citation>
    <scope>NUCLEOTIDE SEQUENCE [LARGE SCALE GENOMIC DNA]</scope>
</reference>
<keyword evidence="1" id="KW-0812">Transmembrane</keyword>
<dbReference type="Proteomes" id="UP000274429">
    <property type="component" value="Unassembled WGS sequence"/>
</dbReference>
<reference evidence="4" key="1">
    <citation type="submission" date="2017-02" db="UniProtKB">
        <authorList>
            <consortium name="WormBaseParasite"/>
        </authorList>
    </citation>
    <scope>IDENTIFICATION</scope>
</reference>
<proteinExistence type="predicted"/>
<dbReference type="WBParaSite" id="TTAC_0000149301-mRNA-1">
    <property type="protein sequence ID" value="TTAC_0000149301-mRNA-1"/>
    <property type="gene ID" value="TTAC_0000149301"/>
</dbReference>
<accession>A0A0R3WL58</accession>